<dbReference type="SMART" id="SM00827">
    <property type="entry name" value="PKS_AT"/>
    <property type="match status" value="1"/>
</dbReference>
<name>Q7X2F3_9ACTN</name>
<evidence type="ECO:0000259" key="3">
    <source>
        <dbReference type="SMART" id="SM00827"/>
    </source>
</evidence>
<dbReference type="Gene3D" id="3.40.366.10">
    <property type="entry name" value="Malonyl-Coenzyme A Acyl Carrier Protein, domain 2"/>
    <property type="match status" value="1"/>
</dbReference>
<dbReference type="GO" id="GO:0006633">
    <property type="term" value="P:fatty acid biosynthetic process"/>
    <property type="evidence" value="ECO:0007669"/>
    <property type="project" value="TreeGrafter"/>
</dbReference>
<proteinExistence type="predicted"/>
<dbReference type="GO" id="GO:0071770">
    <property type="term" value="P:DIM/DIP cell wall layer assembly"/>
    <property type="evidence" value="ECO:0007669"/>
    <property type="project" value="TreeGrafter"/>
</dbReference>
<dbReference type="InterPro" id="IPR014043">
    <property type="entry name" value="Acyl_transferase_dom"/>
</dbReference>
<dbReference type="InterPro" id="IPR050091">
    <property type="entry name" value="PKS_NRPS_Biosynth_Enz"/>
</dbReference>
<dbReference type="Pfam" id="PF00698">
    <property type="entry name" value="Acyl_transf_1"/>
    <property type="match status" value="1"/>
</dbReference>
<reference evidence="4" key="2">
    <citation type="submission" date="2006-04" db="EMBL/GenBank/DDBJ databases">
        <authorList>
            <person name="Fischer C."/>
            <person name="Rohr J."/>
        </authorList>
    </citation>
    <scope>NUCLEOTIDE SEQUENCE</scope>
    <source>
        <strain evidence="4">Goe 3592</strain>
    </source>
</reference>
<organism evidence="4">
    <name type="scientific">Streptomyces griseoflavus</name>
    <dbReference type="NCBI Taxonomy" id="35619"/>
    <lineage>
        <taxon>Bacteria</taxon>
        <taxon>Bacillati</taxon>
        <taxon>Actinomycetota</taxon>
        <taxon>Actinomycetes</taxon>
        <taxon>Kitasatosporales</taxon>
        <taxon>Streptomycetaceae</taxon>
        <taxon>Streptomyces</taxon>
    </lineage>
</organism>
<evidence type="ECO:0000256" key="1">
    <source>
        <dbReference type="ARBA" id="ARBA00022450"/>
    </source>
</evidence>
<dbReference type="GO" id="GO:0005886">
    <property type="term" value="C:plasma membrane"/>
    <property type="evidence" value="ECO:0007669"/>
    <property type="project" value="TreeGrafter"/>
</dbReference>
<keyword evidence="1" id="KW-0596">Phosphopantetheine</keyword>
<dbReference type="InterPro" id="IPR016035">
    <property type="entry name" value="Acyl_Trfase/lysoPLipase"/>
</dbReference>
<dbReference type="SUPFAM" id="SSF52151">
    <property type="entry name" value="FabD/lysophospholipase-like"/>
    <property type="match status" value="1"/>
</dbReference>
<reference evidence="4" key="1">
    <citation type="journal article" date="2003" name="J. Am. Chem. Soc.">
        <title>The complete gene cluster of the antitumor agent gilvocarcin V and its implication for the biosynthesis of the gilvocarcins.</title>
        <authorList>
            <person name="Fischer C."/>
            <person name="Lipata F."/>
            <person name="Rohr J."/>
        </authorList>
    </citation>
    <scope>NUCLEOTIDE SEQUENCE</scope>
    <source>
        <strain evidence="4">Goe 3592</strain>
    </source>
</reference>
<evidence type="ECO:0000313" key="4">
    <source>
        <dbReference type="EMBL" id="AAP69595.1"/>
    </source>
</evidence>
<dbReference type="PANTHER" id="PTHR43775">
    <property type="entry name" value="FATTY ACID SYNTHASE"/>
    <property type="match status" value="1"/>
</dbReference>
<keyword evidence="2" id="KW-0597">Phosphoprotein</keyword>
<dbReference type="PANTHER" id="PTHR43775:SF37">
    <property type="entry name" value="SI:DKEY-61P9.11"/>
    <property type="match status" value="1"/>
</dbReference>
<dbReference type="SUPFAM" id="SSF55048">
    <property type="entry name" value="Probable ACP-binding domain of malonyl-CoA ACP transacylase"/>
    <property type="match status" value="1"/>
</dbReference>
<feature type="domain" description="Malonyl-CoA:ACP transacylase (MAT)" evidence="3">
    <location>
        <begin position="23"/>
        <end position="321"/>
    </location>
</feature>
<dbReference type="InterPro" id="IPR001227">
    <property type="entry name" value="Ac_transferase_dom_sf"/>
</dbReference>
<evidence type="ECO:0000256" key="2">
    <source>
        <dbReference type="ARBA" id="ARBA00022553"/>
    </source>
</evidence>
<protein>
    <submittedName>
        <fullName evidence="4">Putative acyl transferase</fullName>
    </submittedName>
</protein>
<dbReference type="GO" id="GO:0004312">
    <property type="term" value="F:fatty acid synthase activity"/>
    <property type="evidence" value="ECO:0007669"/>
    <property type="project" value="TreeGrafter"/>
</dbReference>
<dbReference type="GO" id="GO:0005737">
    <property type="term" value="C:cytoplasm"/>
    <property type="evidence" value="ECO:0007669"/>
    <property type="project" value="TreeGrafter"/>
</dbReference>
<gene>
    <name evidence="4" type="primary">gilQ</name>
</gene>
<keyword evidence="4" id="KW-0808">Transferase</keyword>
<dbReference type="InterPro" id="IPR016036">
    <property type="entry name" value="Malonyl_transacylase_ACP-bd"/>
</dbReference>
<sequence>MPHQATGAAPDGGGSAPRSLVLMLPGQGSQFAAMGVPLYESDARFRKALDDFFDAFGTGAERLRREWLHGSAQGIERGSFAQPMLFGLDYAAGAVWLEELKGVDVTLVGHSVGELAAATLAGAFDLELAGALLAERARLLDAAPRGGMIACRATEESLREHLDALGGRAVIAAENADNQCVVSCAEEDLPDTMRYLGSHGVTCLRVASTEPFHSPLLAPAAARFEEFLARRGHRLSTTELPMVSAYSARRISGREIMPASFWTRQMAEKVRFWEALRHNFDSGPRTFVEIGPGTVLSLAARRLPSVRARRSTVISTMPRHRPHPEHWESAIHEVAEEFC</sequence>
<dbReference type="EMBL" id="AY233211">
    <property type="protein sequence ID" value="AAP69595.1"/>
    <property type="molecule type" value="Genomic_DNA"/>
</dbReference>
<dbReference type="AlphaFoldDB" id="Q7X2F3"/>
<accession>Q7X2F3</accession>